<evidence type="ECO:0000313" key="4">
    <source>
        <dbReference type="EMBL" id="KAJ1608095.1"/>
    </source>
</evidence>
<evidence type="ECO:0000259" key="3">
    <source>
        <dbReference type="PROSITE" id="PS50097"/>
    </source>
</evidence>
<name>A0A9D5HV54_9CRYT</name>
<dbReference type="InterPro" id="IPR015915">
    <property type="entry name" value="Kelch-typ_b-propeller"/>
</dbReference>
<dbReference type="PANTHER" id="PTHR46093:SF3">
    <property type="entry name" value="ACYL-COA-BINDING DOMAIN-CONTAINING PROTEIN 4"/>
    <property type="match status" value="1"/>
</dbReference>
<dbReference type="Pfam" id="PF00651">
    <property type="entry name" value="BTB"/>
    <property type="match status" value="1"/>
</dbReference>
<proteinExistence type="predicted"/>
<dbReference type="CDD" id="cd14733">
    <property type="entry name" value="BACK"/>
    <property type="match status" value="1"/>
</dbReference>
<evidence type="ECO:0000256" key="1">
    <source>
        <dbReference type="ARBA" id="ARBA00022441"/>
    </source>
</evidence>
<reference evidence="4" key="1">
    <citation type="submission" date="2022-10" db="EMBL/GenBank/DDBJ databases">
        <title>Adaptive evolution leads to modifications in subtelomeric GC content in a zoonotic Cryptosporidium species.</title>
        <authorList>
            <person name="Li J."/>
            <person name="Feng Y."/>
            <person name="Xiao L."/>
        </authorList>
    </citation>
    <scope>NUCLEOTIDE SEQUENCE</scope>
    <source>
        <strain evidence="4">33844</strain>
    </source>
</reference>
<evidence type="ECO:0000256" key="2">
    <source>
        <dbReference type="ARBA" id="ARBA00022737"/>
    </source>
</evidence>
<dbReference type="OrthoDB" id="10251809at2759"/>
<dbReference type="SUPFAM" id="SSF54695">
    <property type="entry name" value="POZ domain"/>
    <property type="match status" value="1"/>
</dbReference>
<organism evidence="4">
    <name type="scientific">Cryptosporidium canis</name>
    <dbReference type="NCBI Taxonomy" id="195482"/>
    <lineage>
        <taxon>Eukaryota</taxon>
        <taxon>Sar</taxon>
        <taxon>Alveolata</taxon>
        <taxon>Apicomplexa</taxon>
        <taxon>Conoidasida</taxon>
        <taxon>Coccidia</taxon>
        <taxon>Eucoccidiorida</taxon>
        <taxon>Eimeriorina</taxon>
        <taxon>Cryptosporidiidae</taxon>
        <taxon>Cryptosporidium</taxon>
    </lineage>
</organism>
<feature type="domain" description="BTB" evidence="3">
    <location>
        <begin position="364"/>
        <end position="432"/>
    </location>
</feature>
<comment type="caution">
    <text evidence="4">The sequence shown here is derived from an EMBL/GenBank/DDBJ whole genome shotgun (WGS) entry which is preliminary data.</text>
</comment>
<dbReference type="Gene3D" id="2.120.10.80">
    <property type="entry name" value="Kelch-type beta propeller"/>
    <property type="match status" value="2"/>
</dbReference>
<dbReference type="PROSITE" id="PS50097">
    <property type="entry name" value="BTB"/>
    <property type="match status" value="1"/>
</dbReference>
<dbReference type="Gene3D" id="3.30.710.10">
    <property type="entry name" value="Potassium Channel Kv1.1, Chain A"/>
    <property type="match status" value="1"/>
</dbReference>
<dbReference type="AlphaFoldDB" id="A0A9D5HV54"/>
<dbReference type="Gene3D" id="1.25.40.420">
    <property type="match status" value="1"/>
</dbReference>
<gene>
    <name evidence="4" type="ORF">OJ253_2063</name>
</gene>
<dbReference type="PANTHER" id="PTHR46093">
    <property type="entry name" value="ACYL-COA-BINDING DOMAIN-CONTAINING PROTEIN 5"/>
    <property type="match status" value="1"/>
</dbReference>
<dbReference type="SMART" id="SM00225">
    <property type="entry name" value="BTB"/>
    <property type="match status" value="1"/>
</dbReference>
<dbReference type="SUPFAM" id="SSF117281">
    <property type="entry name" value="Kelch motif"/>
    <property type="match status" value="2"/>
</dbReference>
<dbReference type="Proteomes" id="UP001067231">
    <property type="component" value="Unassembled WGS sequence"/>
</dbReference>
<sequence length="527" mass="59107">MPLTAWRAGEFRGSPPSPRAAHTCNIIEDRMLLFGGWNGFHALNDFYALYTSPDVMFWQRLLPSNKRPKPRNNHASAVFGNSLFVHGGHNGEVWLSDMYEFTLKGTGGGASSDHTNAFNFTEEVSEELLGAWRRVKVLDRSKKPSARACHSLTRVFGRLYLFGGFDGIKCFNDLWVYEIAKESWSEIEFDDEIPRCRNGHCAISSSKGVVFFGGNTGKEYIGDVSVFDPEKREFHAPKALGVHPSARKGHSLVLLDEFSAVMFGGYDGRNRCNDLFILDISDLPSVVRWEKIIEESSPSPRQRGSLTAIPGGRCLLFGGFDGNCWKSDTYLLDTRKLSNSIHSNIISLPMLSNLEGLVDNPDFSDVVFILENQETLHAHKCILVAQSQYFRSMFKIGMTESGSKEIHLEHIPKKEFKVVIRFLYTSYLDETDLQTLCNVLLIADSYNLTALSDLCTKTIKQLVEVDNVCEILIIAHRCKIDQLVRFCVDFASSHANAIINGHKFAELSNEFPKLAHSISNSAVSKLI</sequence>
<dbReference type="EMBL" id="JAPCXC010000049">
    <property type="protein sequence ID" value="KAJ1608095.1"/>
    <property type="molecule type" value="Genomic_DNA"/>
</dbReference>
<keyword evidence="1" id="KW-0880">Kelch repeat</keyword>
<protein>
    <recommendedName>
        <fullName evidence="3">BTB domain-containing protein</fullName>
    </recommendedName>
</protein>
<dbReference type="InterPro" id="IPR011333">
    <property type="entry name" value="SKP1/BTB/POZ_sf"/>
</dbReference>
<keyword evidence="2" id="KW-0677">Repeat</keyword>
<accession>A0A9D5HV54</accession>
<dbReference type="Pfam" id="PF24681">
    <property type="entry name" value="Kelch_KLHDC2_KLHL20_DRC7"/>
    <property type="match status" value="2"/>
</dbReference>
<dbReference type="InterPro" id="IPR000210">
    <property type="entry name" value="BTB/POZ_dom"/>
</dbReference>